<evidence type="ECO:0000313" key="1">
    <source>
        <dbReference type="EMBL" id="AAU19087.1"/>
    </source>
</evidence>
<evidence type="ECO:0000313" key="2">
    <source>
        <dbReference type="Proteomes" id="UP000002612"/>
    </source>
</evidence>
<sequence length="120" mass="13986">MISTLQGEVLDVTVKEISELEYKREKTNMNKYIKVAVAYKFKPEGEVYKQAQYRKVTPEEDIQQVQNDVLHMFSNLFDKLVYLEGINVTEVSEIEYRAGRVEEDAELRFLQQITLDGCVS</sequence>
<dbReference type="EMBL" id="CP000001">
    <property type="protein sequence ID" value="AAU19087.1"/>
    <property type="molecule type" value="Genomic_DNA"/>
</dbReference>
<name>Q63EA0_BACCZ</name>
<gene>
    <name evidence="1" type="ordered locus">BCE33L1163</name>
</gene>
<dbReference type="AlphaFoldDB" id="Q63EA0"/>
<reference evidence="2" key="1">
    <citation type="journal article" date="2006" name="J. Bacteriol.">
        <title>Pathogenomic sequence analysis of Bacillus cereus and Bacillus thuringiensis isolates closely related to Bacillus anthracis.</title>
        <authorList>
            <person name="Han C.S."/>
            <person name="Xie G."/>
            <person name="Challacombe J.F."/>
            <person name="Altherr M.R."/>
            <person name="Bhotika S.S."/>
            <person name="Brown N."/>
            <person name="Bruce D."/>
            <person name="Campbell C.S."/>
            <person name="Campbell M.L."/>
            <person name="Chen J."/>
            <person name="Chertkov O."/>
            <person name="Cleland C."/>
            <person name="Dimitrijevic M."/>
            <person name="Doggett N.A."/>
            <person name="Fawcett J.J."/>
            <person name="Glavina T."/>
            <person name="Goodwin L.A."/>
            <person name="Green L.D."/>
            <person name="Hill K.K."/>
            <person name="Hitchcock P."/>
            <person name="Jackson P.J."/>
            <person name="Keim P."/>
            <person name="Kewalramani A.R."/>
            <person name="Longmire J."/>
            <person name="Lucas S."/>
            <person name="Malfatti S."/>
            <person name="McMurry K."/>
            <person name="Meincke L.J."/>
            <person name="Misra M."/>
            <person name="Moseman B.L."/>
            <person name="Mundt M."/>
            <person name="Munk A.C."/>
            <person name="Okinaka R.T."/>
            <person name="Parson-Quintana B."/>
            <person name="Reilly L.P."/>
            <person name="Richardson P."/>
            <person name="Robinson D.L."/>
            <person name="Rubin E."/>
            <person name="Saunders E."/>
            <person name="Tapia R."/>
            <person name="Tesmer J.G."/>
            <person name="Thayer N."/>
            <person name="Thompson L.S."/>
            <person name="Tice H."/>
            <person name="Ticknor L.O."/>
            <person name="Wills P.L."/>
            <person name="Brettin T.S."/>
            <person name="Gilna P."/>
        </authorList>
    </citation>
    <scope>NUCLEOTIDE SEQUENCE [LARGE SCALE GENOMIC DNA]</scope>
    <source>
        <strain evidence="2">ZK / E33L</strain>
    </source>
</reference>
<organism evidence="1 2">
    <name type="scientific">Bacillus cereus (strain ZK / E33L)</name>
    <dbReference type="NCBI Taxonomy" id="288681"/>
    <lineage>
        <taxon>Bacteria</taxon>
        <taxon>Bacillati</taxon>
        <taxon>Bacillota</taxon>
        <taxon>Bacilli</taxon>
        <taxon>Bacillales</taxon>
        <taxon>Bacillaceae</taxon>
        <taxon>Bacillus</taxon>
        <taxon>Bacillus cereus group</taxon>
    </lineage>
</organism>
<dbReference type="Proteomes" id="UP000002612">
    <property type="component" value="Chromosome"/>
</dbReference>
<proteinExistence type="predicted"/>
<dbReference type="KEGG" id="bcz:BCE33L1163"/>
<protein>
    <submittedName>
        <fullName evidence="1">Uncharacterized protein</fullName>
    </submittedName>
</protein>
<accession>Q63EA0</accession>